<evidence type="ECO:0000313" key="2">
    <source>
        <dbReference type="EMBL" id="MFA9476982.1"/>
    </source>
</evidence>
<feature type="signal peptide" evidence="1">
    <location>
        <begin position="1"/>
        <end position="23"/>
    </location>
</feature>
<reference evidence="2 3" key="1">
    <citation type="submission" date="2024-08" db="EMBL/GenBank/DDBJ databases">
        <title>Whole-genome sequencing of halo(alkali)philic microorganisms from hypersaline lakes.</title>
        <authorList>
            <person name="Sorokin D.Y."/>
            <person name="Merkel A.Y."/>
            <person name="Messina E."/>
            <person name="Yakimov M."/>
        </authorList>
    </citation>
    <scope>NUCLEOTIDE SEQUENCE [LARGE SCALE GENOMIC DNA]</scope>
    <source>
        <strain evidence="2 3">AB-hyl4</strain>
    </source>
</reference>
<dbReference type="EMBL" id="JBGUBD010000001">
    <property type="protein sequence ID" value="MFA9476982.1"/>
    <property type="molecule type" value="Genomic_DNA"/>
</dbReference>
<keyword evidence="3" id="KW-1185">Reference proteome</keyword>
<proteinExistence type="predicted"/>
<accession>A0ABV4U2A6</accession>
<evidence type="ECO:0000313" key="3">
    <source>
        <dbReference type="Proteomes" id="UP001575105"/>
    </source>
</evidence>
<protein>
    <submittedName>
        <fullName evidence="2">Uncharacterized protein</fullName>
    </submittedName>
</protein>
<keyword evidence="1" id="KW-0732">Signal</keyword>
<sequence>MLATMTSAAIAMMSLGIPHVASASDAPSAIPPLQFKGEPIFVLGTYDAPRDEDAHEWAAAGGNAFIIGSTHPPTETEAFKEQLKERIARVDAWELDAAYIYFPGHVLNDAARDPALLPKMQAHLKTLLDVTADHPQTLGYWTYDEPENQLHRFHKEQREKGNINIGLGPWLAEELAWSYEMIKELAPEAYVMPTIAWWNMYEDTEPLYDVNVPNEYPTYFKDEPLTGPLYNVVYDASKAAEAVRGTGKSFVYMPGICDNWPGDDRWRAPTRLEMRYLYFAPVTQGAQGILGWRLGRASLEYRRAVIYPTMREVDALAPWFLGEVRDELVTSNRSASTAEYLREFPERIQTVVNEGRLEHVPVEGIPDVSYIVRQKDETSYLLLAVNNRKEPVEVTFTLSGFEVLPDAVYDRISWRRYEVHQQKIHDEMEPFAVRAYVLNARAR</sequence>
<evidence type="ECO:0000256" key="1">
    <source>
        <dbReference type="SAM" id="SignalP"/>
    </source>
</evidence>
<dbReference type="InterPro" id="IPR017853">
    <property type="entry name" value="GH"/>
</dbReference>
<name>A0ABV4U2A6_9BACT</name>
<organism evidence="2 3">
    <name type="scientific">Natronomicrosphaera hydrolytica</name>
    <dbReference type="NCBI Taxonomy" id="3242702"/>
    <lineage>
        <taxon>Bacteria</taxon>
        <taxon>Pseudomonadati</taxon>
        <taxon>Planctomycetota</taxon>
        <taxon>Phycisphaerae</taxon>
        <taxon>Phycisphaerales</taxon>
        <taxon>Phycisphaeraceae</taxon>
        <taxon>Natronomicrosphaera</taxon>
    </lineage>
</organism>
<dbReference type="RefSeq" id="WP_425343906.1">
    <property type="nucleotide sequence ID" value="NZ_JBGUBD010000001.1"/>
</dbReference>
<gene>
    <name evidence="2" type="ORF">ACERK3_01620</name>
</gene>
<feature type="chain" id="PRO_5046358110" evidence="1">
    <location>
        <begin position="24"/>
        <end position="443"/>
    </location>
</feature>
<dbReference type="SUPFAM" id="SSF51445">
    <property type="entry name" value="(Trans)glycosidases"/>
    <property type="match status" value="1"/>
</dbReference>
<dbReference type="Proteomes" id="UP001575105">
    <property type="component" value="Unassembled WGS sequence"/>
</dbReference>
<comment type="caution">
    <text evidence="2">The sequence shown here is derived from an EMBL/GenBank/DDBJ whole genome shotgun (WGS) entry which is preliminary data.</text>
</comment>